<evidence type="ECO:0000313" key="2">
    <source>
        <dbReference type="Proteomes" id="UP000178991"/>
    </source>
</evidence>
<dbReference type="Proteomes" id="UP000178991">
    <property type="component" value="Unassembled WGS sequence"/>
</dbReference>
<protein>
    <submittedName>
        <fullName evidence="1">Uncharacterized protein</fullName>
    </submittedName>
</protein>
<dbReference type="AlphaFoldDB" id="A0A1G2HKV9"/>
<organism evidence="1 2">
    <name type="scientific">Candidatus Staskawiczbacteria bacterium RIFCSPHIGHO2_01_FULL_34_27</name>
    <dbReference type="NCBI Taxonomy" id="1802199"/>
    <lineage>
        <taxon>Bacteria</taxon>
        <taxon>Candidatus Staskawicziibacteriota</taxon>
    </lineage>
</organism>
<evidence type="ECO:0000313" key="1">
    <source>
        <dbReference type="EMBL" id="OGZ63116.1"/>
    </source>
</evidence>
<comment type="caution">
    <text evidence="1">The sequence shown here is derived from an EMBL/GenBank/DDBJ whole genome shotgun (WGS) entry which is preliminary data.</text>
</comment>
<sequence length="85" mass="10202">MKIKYFFFYSITVPNTSEKPEKVLDRWILRYLDGGKDIQEEISSFKEEEDRLCDKEGLTYQLHSVLRFHQGKIEEQLVVSDKKEQ</sequence>
<name>A0A1G2HKV9_9BACT</name>
<dbReference type="EMBL" id="MHOL01000006">
    <property type="protein sequence ID" value="OGZ63116.1"/>
    <property type="molecule type" value="Genomic_DNA"/>
</dbReference>
<proteinExistence type="predicted"/>
<reference evidence="1 2" key="1">
    <citation type="journal article" date="2016" name="Nat. Commun.">
        <title>Thousands of microbial genomes shed light on interconnected biogeochemical processes in an aquifer system.</title>
        <authorList>
            <person name="Anantharaman K."/>
            <person name="Brown C.T."/>
            <person name="Hug L.A."/>
            <person name="Sharon I."/>
            <person name="Castelle C.J."/>
            <person name="Probst A.J."/>
            <person name="Thomas B.C."/>
            <person name="Singh A."/>
            <person name="Wilkins M.J."/>
            <person name="Karaoz U."/>
            <person name="Brodie E.L."/>
            <person name="Williams K.H."/>
            <person name="Hubbard S.S."/>
            <person name="Banfield J.F."/>
        </authorList>
    </citation>
    <scope>NUCLEOTIDE SEQUENCE [LARGE SCALE GENOMIC DNA]</scope>
</reference>
<accession>A0A1G2HKV9</accession>
<gene>
    <name evidence="1" type="ORF">A2639_01920</name>
</gene>